<name>A0A3B0VS72_9ZZZZ</name>
<dbReference type="InterPro" id="IPR003034">
    <property type="entry name" value="SAP_dom"/>
</dbReference>
<dbReference type="SMART" id="SM00513">
    <property type="entry name" value="SAP"/>
    <property type="match status" value="2"/>
</dbReference>
<sequence length="505" mass="57832">MRIEEAVECMSKINLHRILDSYTKDTLKPDEETSRKRIISDRDILQDPENIAKRMQFAGVSFDTKALAFFLMETLLSADQYQSDEQTIIASVRDYEKRIIEEASSPEAFKYKDTAAVNTYKTVLEVALEDDVISDDEKRLLARLRTYVGLSLNDHHLIQASLNKFPKAGNDIHTEKEIKNGLVDLQRRGAVFHCNQCSGGPVYMIPEEIVPGVKLVVGIELTREAYGLLLDKLTVEALRQILDANRLPTSGKKDERIQRVRSADIQPSDALEVLSNDELYELCKKLPGVNVSGSKAAKTKNIIQHFDKLRVVVCDDTADSREKLYEYYVELATRDRENLLSNKVIKKDKDMDSAFEEATRYLFENKLGLSLEPMPGSEHADGTLRFPKSKELFMWDTKSKETIYDFPNEHFNQFRRYIHNSTERVNCFMVIAPEISDKAEENAYRLKTQSGTDTDLSLISADDLKWVAENWRSYATNGNFTLDVFNFTGILDRGSLKKRMKIFLK</sequence>
<protein>
    <recommendedName>
        <fullName evidence="1">SAP domain-containing protein</fullName>
    </recommendedName>
</protein>
<accession>A0A3B0VS72</accession>
<evidence type="ECO:0000313" key="2">
    <source>
        <dbReference type="EMBL" id="VAW41862.1"/>
    </source>
</evidence>
<gene>
    <name evidence="2" type="ORF">MNBD_DELTA03-1240</name>
</gene>
<organism evidence="2">
    <name type="scientific">hydrothermal vent metagenome</name>
    <dbReference type="NCBI Taxonomy" id="652676"/>
    <lineage>
        <taxon>unclassified sequences</taxon>
        <taxon>metagenomes</taxon>
        <taxon>ecological metagenomes</taxon>
    </lineage>
</organism>
<feature type="domain" description="SAP" evidence="1">
    <location>
        <begin position="230"/>
        <end position="264"/>
    </location>
</feature>
<dbReference type="AlphaFoldDB" id="A0A3B0VS72"/>
<evidence type="ECO:0000259" key="1">
    <source>
        <dbReference type="PROSITE" id="PS50800"/>
    </source>
</evidence>
<proteinExistence type="predicted"/>
<dbReference type="Gene3D" id="1.10.720.30">
    <property type="entry name" value="SAP domain"/>
    <property type="match status" value="1"/>
</dbReference>
<dbReference type="SUPFAM" id="SSF68906">
    <property type="entry name" value="SAP domain"/>
    <property type="match status" value="1"/>
</dbReference>
<dbReference type="Pfam" id="PF02037">
    <property type="entry name" value="SAP"/>
    <property type="match status" value="1"/>
</dbReference>
<dbReference type="EMBL" id="UOEX01000402">
    <property type="protein sequence ID" value="VAW41862.1"/>
    <property type="molecule type" value="Genomic_DNA"/>
</dbReference>
<dbReference type="InterPro" id="IPR036361">
    <property type="entry name" value="SAP_dom_sf"/>
</dbReference>
<dbReference type="PROSITE" id="PS50800">
    <property type="entry name" value="SAP"/>
    <property type="match status" value="1"/>
</dbReference>
<reference evidence="2" key="1">
    <citation type="submission" date="2018-06" db="EMBL/GenBank/DDBJ databases">
        <authorList>
            <person name="Zhirakovskaya E."/>
        </authorList>
    </citation>
    <scope>NUCLEOTIDE SEQUENCE</scope>
</reference>
<dbReference type="Gene3D" id="3.40.91.30">
    <property type="match status" value="1"/>
</dbReference>